<comment type="similarity">
    <text evidence="2">Belongs to the threonine aldolase family.</text>
</comment>
<dbReference type="Gene3D" id="3.40.640.10">
    <property type="entry name" value="Type I PLP-dependent aspartate aminotransferase-like (Major domain)"/>
    <property type="match status" value="1"/>
</dbReference>
<gene>
    <name evidence="6" type="ORF">EM6_1257</name>
</gene>
<comment type="subunit">
    <text evidence="3">Homotetramer.</text>
</comment>
<dbReference type="PANTHER" id="PTHR48097:SF5">
    <property type="entry name" value="LOW SPECIFICITY L-THREONINE ALDOLASE"/>
    <property type="match status" value="1"/>
</dbReference>
<dbReference type="RefSeq" id="WP_126421146.1">
    <property type="nucleotide sequence ID" value="NZ_AP018827.1"/>
</dbReference>
<evidence type="ECO:0000256" key="1">
    <source>
        <dbReference type="ARBA" id="ARBA00001933"/>
    </source>
</evidence>
<dbReference type="InterPro" id="IPR015424">
    <property type="entry name" value="PyrdxlP-dep_Trfase"/>
</dbReference>
<dbReference type="EC" id="4.1.2.48" evidence="6"/>
<dbReference type="GO" id="GO:0016829">
    <property type="term" value="F:lyase activity"/>
    <property type="evidence" value="ECO:0007669"/>
    <property type="project" value="UniProtKB-KW"/>
</dbReference>
<evidence type="ECO:0000313" key="6">
    <source>
        <dbReference type="EMBL" id="BBF80672.1"/>
    </source>
</evidence>
<name>A0A3G9G002_9CAUL</name>
<evidence type="ECO:0000256" key="4">
    <source>
        <dbReference type="ARBA" id="ARBA00022898"/>
    </source>
</evidence>
<dbReference type="InterPro" id="IPR015421">
    <property type="entry name" value="PyrdxlP-dep_Trfase_major"/>
</dbReference>
<dbReference type="Gene3D" id="3.90.1150.10">
    <property type="entry name" value="Aspartate Aminotransferase, domain 1"/>
    <property type="match status" value="1"/>
</dbReference>
<dbReference type="PANTHER" id="PTHR48097">
    <property type="entry name" value="L-THREONINE ALDOLASE-RELATED"/>
    <property type="match status" value="1"/>
</dbReference>
<dbReference type="OrthoDB" id="9774495at2"/>
<dbReference type="Proteomes" id="UP000278756">
    <property type="component" value="Chromosome 1"/>
</dbReference>
<dbReference type="GO" id="GO:0006520">
    <property type="term" value="P:amino acid metabolic process"/>
    <property type="evidence" value="ECO:0007669"/>
    <property type="project" value="InterPro"/>
</dbReference>
<evidence type="ECO:0000313" key="7">
    <source>
        <dbReference type="Proteomes" id="UP000278756"/>
    </source>
</evidence>
<sequence>MVWFASDNTAPMHPAVLTALSAANTGHAASYGADEITARLNARLREVFGNPHLRAFPTFNGSATNGVALASVMRPFEATIATRDAHIQNDECGLPEFFTGAKILIAPDVLGKLTPEGIEAIVALSQDHAPHAARPKVISLTQSTEIGTIYSVEELRALRAVADRHGLLIHMDGARLANGVAALGVSPAEAVTGVDILSFGGTKAGAALAEAVVILNPALIRDFEYWHKRMGQLPSKMRFVSAQLLALIEDDLWLTLAWHANGMARRLAEGLSALEGVSLVYPQAANALFVALPPALAEALQAAGHRFYPWSLAGEHVYRLVCSFATTEDEVTAFLTDCQTHLPGR</sequence>
<keyword evidence="4" id="KW-0663">Pyridoxal phosphate</keyword>
<feature type="domain" description="Aromatic amino acid beta-eliminating lyase/threonine aldolase" evidence="5">
    <location>
        <begin position="4"/>
        <end position="289"/>
    </location>
</feature>
<dbReference type="SUPFAM" id="SSF53383">
    <property type="entry name" value="PLP-dependent transferases"/>
    <property type="match status" value="1"/>
</dbReference>
<reference evidence="7" key="1">
    <citation type="journal article" date="2017" name="Biotechnol. Biofuels">
        <title>Evaluation of environmental bacterial communities as a factor affecting the growth of duckweed Lemna minor.</title>
        <authorList>
            <person name="Ishizawa H."/>
            <person name="Kuroda M."/>
            <person name="Morikawa M."/>
            <person name="Ike M."/>
        </authorList>
    </citation>
    <scope>NUCLEOTIDE SEQUENCE [LARGE SCALE GENOMIC DNA]</scope>
    <source>
        <strain evidence="7">M6</strain>
    </source>
</reference>
<dbReference type="EMBL" id="AP018827">
    <property type="protein sequence ID" value="BBF80672.1"/>
    <property type="molecule type" value="Genomic_DNA"/>
</dbReference>
<reference evidence="7" key="2">
    <citation type="journal article" date="2017" name="Plant Physiol. Biochem.">
        <title>Differential oxidative and antioxidative response of duckweed Lemna minor toward plant growth promoting/inhibiting bacteria.</title>
        <authorList>
            <person name="Ishizawa H."/>
            <person name="Kuroda M."/>
            <person name="Morikawa M."/>
            <person name="Ike M."/>
        </authorList>
    </citation>
    <scope>NUCLEOTIDE SEQUENCE [LARGE SCALE GENOMIC DNA]</scope>
    <source>
        <strain evidence="7">M6</strain>
    </source>
</reference>
<dbReference type="InterPro" id="IPR015422">
    <property type="entry name" value="PyrdxlP-dep_Trfase_small"/>
</dbReference>
<keyword evidence="6" id="KW-0456">Lyase</keyword>
<organism evidence="6 7">
    <name type="scientific">Asticcacaulis excentricus</name>
    <dbReference type="NCBI Taxonomy" id="78587"/>
    <lineage>
        <taxon>Bacteria</taxon>
        <taxon>Pseudomonadati</taxon>
        <taxon>Pseudomonadota</taxon>
        <taxon>Alphaproteobacteria</taxon>
        <taxon>Caulobacterales</taxon>
        <taxon>Caulobacteraceae</taxon>
        <taxon>Asticcacaulis</taxon>
    </lineage>
</organism>
<dbReference type="AlphaFoldDB" id="A0A3G9G002"/>
<comment type="cofactor">
    <cofactor evidence="1">
        <name>pyridoxal 5'-phosphate</name>
        <dbReference type="ChEBI" id="CHEBI:597326"/>
    </cofactor>
</comment>
<dbReference type="Pfam" id="PF01212">
    <property type="entry name" value="Beta_elim_lyase"/>
    <property type="match status" value="1"/>
</dbReference>
<proteinExistence type="inferred from homology"/>
<evidence type="ECO:0000259" key="5">
    <source>
        <dbReference type="Pfam" id="PF01212"/>
    </source>
</evidence>
<accession>A0A3G9G002</accession>
<protein>
    <submittedName>
        <fullName evidence="6">Low-specificity L-threonine aldolase</fullName>
        <ecNumber evidence="6">4.1.2.48</ecNumber>
    </submittedName>
</protein>
<evidence type="ECO:0000256" key="3">
    <source>
        <dbReference type="ARBA" id="ARBA00011881"/>
    </source>
</evidence>
<evidence type="ECO:0000256" key="2">
    <source>
        <dbReference type="ARBA" id="ARBA00006966"/>
    </source>
</evidence>
<dbReference type="InterPro" id="IPR001597">
    <property type="entry name" value="ArAA_b-elim_lyase/Thr_aldolase"/>
</dbReference>